<proteinExistence type="predicted"/>
<evidence type="ECO:0000313" key="1">
    <source>
        <dbReference type="EMBL" id="CAB4778501.1"/>
    </source>
</evidence>
<accession>A0A6J6W0T4</accession>
<dbReference type="AlphaFoldDB" id="A0A6J6W0T4"/>
<gene>
    <name evidence="1" type="ORF">UFOPK2931_00606</name>
</gene>
<sequence length="109" mass="11894">MRRTFTTLAVAGDGLSSLRNSMARAEVTSSIARMRDKFSTTLRNLRAALHPIETWSSCMAELGIESTLAGVARRLFSLTNPACVYWAIIKPESTPGSCAKNGGRPDDRF</sequence>
<dbReference type="EMBL" id="CAEZZZ010000027">
    <property type="protein sequence ID" value="CAB4778501.1"/>
    <property type="molecule type" value="Genomic_DNA"/>
</dbReference>
<organism evidence="1">
    <name type="scientific">freshwater metagenome</name>
    <dbReference type="NCBI Taxonomy" id="449393"/>
    <lineage>
        <taxon>unclassified sequences</taxon>
        <taxon>metagenomes</taxon>
        <taxon>ecological metagenomes</taxon>
    </lineage>
</organism>
<protein>
    <submittedName>
        <fullName evidence="1">Unannotated protein</fullName>
    </submittedName>
</protein>
<reference evidence="1" key="1">
    <citation type="submission" date="2020-05" db="EMBL/GenBank/DDBJ databases">
        <authorList>
            <person name="Chiriac C."/>
            <person name="Salcher M."/>
            <person name="Ghai R."/>
            <person name="Kavagutti S V."/>
        </authorList>
    </citation>
    <scope>NUCLEOTIDE SEQUENCE</scope>
</reference>
<name>A0A6J6W0T4_9ZZZZ</name>